<dbReference type="EMBL" id="LR796296">
    <property type="protein sequence ID" value="CAB4134672.1"/>
    <property type="molecule type" value="Genomic_DNA"/>
</dbReference>
<reference evidence="1" key="1">
    <citation type="submission" date="2020-04" db="EMBL/GenBank/DDBJ databases">
        <authorList>
            <person name="Chiriac C."/>
            <person name="Salcher M."/>
            <person name="Ghai R."/>
            <person name="Kavagutti S V."/>
        </authorList>
    </citation>
    <scope>NUCLEOTIDE SEQUENCE</scope>
</reference>
<name>A0A6J5LM82_9CAUD</name>
<accession>A0A6J5LM82</accession>
<gene>
    <name evidence="1" type="ORF">UFOVP274_33</name>
</gene>
<sequence>MAIYNVSVVEALAGWGSSTWGSSGWGISPSLLTDTPAISSYVVPVSETVTASDSYASSFAVANSTSDSVGLTESYSASPIYANPFNDTQQLTDGLTTTWVGSVSYNETINLADVTDGQRLLALSFSDTPTASDSASNALVIPLNFSDIPAFTESWAAVFSGAVSFSDTLNTSEALTTFVEVTRQQNETLGTPWGSGAWGSQTWGGCGLLDNYIASYSVSNAQNESISTLEGYSGDKTFSVNEQELLGTLDSETATLEAGATQAEQLTLSDVLIGGSSLDFSASDMLAETEVYTVLSGVYGDVFDTIGGAWSSGTWGSAGWGGGVAETLTTTTVYGASDSETVTPVDSPSVTNTVANSFSDTLTPADSTSTAWIGSITQSESLTVADSLTYSGQVSGATSDALTPADTSETTAQVGASVAEQVAFTDFYNALTAFNYTQNESLTLLDSLTAVNNTNINATLSELLTLTDAYFIAQIYGDLVSDTLSLYDTQIGRLPWQVIDDSQTPSWQEVDDTSATGWRLVPV</sequence>
<organism evidence="1">
    <name type="scientific">uncultured Caudovirales phage</name>
    <dbReference type="NCBI Taxonomy" id="2100421"/>
    <lineage>
        <taxon>Viruses</taxon>
        <taxon>Duplodnaviria</taxon>
        <taxon>Heunggongvirae</taxon>
        <taxon>Uroviricota</taxon>
        <taxon>Caudoviricetes</taxon>
        <taxon>Peduoviridae</taxon>
        <taxon>Maltschvirus</taxon>
        <taxon>Maltschvirus maltsch</taxon>
    </lineage>
</organism>
<proteinExistence type="predicted"/>
<evidence type="ECO:0000313" key="1">
    <source>
        <dbReference type="EMBL" id="CAB4134672.1"/>
    </source>
</evidence>
<protein>
    <submittedName>
        <fullName evidence="1">Uncharacterized protein</fullName>
    </submittedName>
</protein>